<dbReference type="RefSeq" id="WP_071612576.1">
    <property type="nucleotide sequence ID" value="NZ_CP015756.1"/>
</dbReference>
<dbReference type="OrthoDB" id="55273at2"/>
<accession>A0A1J0GFX7</accession>
<evidence type="ECO:0000313" key="2">
    <source>
        <dbReference type="EMBL" id="APC40284.1"/>
    </source>
</evidence>
<organism evidence="2 3">
    <name type="scientific">Clostridium estertheticum subsp. estertheticum</name>
    <dbReference type="NCBI Taxonomy" id="1552"/>
    <lineage>
        <taxon>Bacteria</taxon>
        <taxon>Bacillati</taxon>
        <taxon>Bacillota</taxon>
        <taxon>Clostridia</taxon>
        <taxon>Eubacteriales</taxon>
        <taxon>Clostridiaceae</taxon>
        <taxon>Clostridium</taxon>
    </lineage>
</organism>
<dbReference type="STRING" id="1552.A7L45_09500"/>
<evidence type="ECO:0008006" key="4">
    <source>
        <dbReference type="Google" id="ProtNLM"/>
    </source>
</evidence>
<dbReference type="AlphaFoldDB" id="A0A1J0GFX7"/>
<evidence type="ECO:0000313" key="3">
    <source>
        <dbReference type="Proteomes" id="UP000182569"/>
    </source>
</evidence>
<reference evidence="3" key="1">
    <citation type="journal article" date="2016" name="Front. Microbiol.">
        <title>Complete Genome Sequence of Clostridium estertheticum DSM 8809, a Microbe Identified in Spoiled Vacuum Packed Beef.</title>
        <authorList>
            <person name="Yu Z."/>
            <person name="Gunn L."/>
            <person name="Brennan E."/>
            <person name="Reid R."/>
            <person name="Wall P.G."/>
            <person name="Gaora O.P."/>
            <person name="Hurley D."/>
            <person name="Bolton D."/>
            <person name="Fanning S."/>
        </authorList>
    </citation>
    <scope>NUCLEOTIDE SEQUENCE [LARGE SCALE GENOMIC DNA]</scope>
    <source>
        <strain evidence="3">DSM 8809</strain>
    </source>
</reference>
<gene>
    <name evidence="2" type="ORF">A7L45_09500</name>
</gene>
<feature type="chain" id="PRO_5038485579" description="Extracellular solute-binding protein" evidence="1">
    <location>
        <begin position="25"/>
        <end position="452"/>
    </location>
</feature>
<proteinExistence type="predicted"/>
<dbReference type="Gene3D" id="3.40.190.10">
    <property type="entry name" value="Periplasmic binding protein-like II"/>
    <property type="match status" value="1"/>
</dbReference>
<dbReference type="Proteomes" id="UP000182569">
    <property type="component" value="Chromosome"/>
</dbReference>
<dbReference type="PANTHER" id="PTHR43649">
    <property type="entry name" value="ARABINOSE-BINDING PROTEIN-RELATED"/>
    <property type="match status" value="1"/>
</dbReference>
<name>A0A1J0GFX7_9CLOT</name>
<dbReference type="PANTHER" id="PTHR43649:SF12">
    <property type="entry name" value="DIACETYLCHITOBIOSE BINDING PROTEIN DASA"/>
    <property type="match status" value="1"/>
</dbReference>
<keyword evidence="3" id="KW-1185">Reference proteome</keyword>
<dbReference type="Pfam" id="PF01547">
    <property type="entry name" value="SBP_bac_1"/>
    <property type="match status" value="1"/>
</dbReference>
<feature type="signal peptide" evidence="1">
    <location>
        <begin position="1"/>
        <end position="24"/>
    </location>
</feature>
<keyword evidence="1" id="KW-0732">Signal</keyword>
<dbReference type="InterPro" id="IPR006059">
    <property type="entry name" value="SBP"/>
</dbReference>
<protein>
    <recommendedName>
        <fullName evidence="4">Extracellular solute-binding protein</fullName>
    </recommendedName>
</protein>
<evidence type="ECO:0000256" key="1">
    <source>
        <dbReference type="SAM" id="SignalP"/>
    </source>
</evidence>
<dbReference type="PROSITE" id="PS51257">
    <property type="entry name" value="PROKAR_LIPOPROTEIN"/>
    <property type="match status" value="1"/>
</dbReference>
<dbReference type="EMBL" id="CP015756">
    <property type="protein sequence ID" value="APC40284.1"/>
    <property type="molecule type" value="Genomic_DNA"/>
</dbReference>
<sequence>MKKNYLKKFALLTLSTIMATSMLAGCGSSTATKTDSGSKAATTGADKSPADYTGTIKIWSWNTELKDLGIIAKFNKVYPNLKVQLVSIPNDNSAYVTKISSTMSAGVGGPDVFLAESAYVKKFTNLDFYEDLTKAPYNAEALTSKMVPYTVELGRNEGDKSIRALTWQATPGGFFYKRSIAKQYLGTDDPAAIQKMMTTTEDFIKLGETLKTKSNGSVKLLAGYNELVNVAIGSRTQGWVKDGKLVIDTKMMDYIDQATKIRNEGLDAKFTQWTPAWTGSMSDKTTFGYMLPTWGLPFTLGINAPKETGNYAFVKAPTPYYWGGTWLGVSSKSTQKDNAWQFVKYITTNKDFMEAQAKDKGDFMNNVDVQAKLSSTDAGNNSYLKGENVYKVYTELVKGIDGKLFTQYDDTINNAWNKQIDLLIIGKTASKEDFLKKFKADVVNAYPDIKVD</sequence>
<dbReference type="KEGG" id="ceu:A7L45_09500"/>
<dbReference type="InterPro" id="IPR050490">
    <property type="entry name" value="Bact_solute-bd_prot1"/>
</dbReference>
<dbReference type="SUPFAM" id="SSF53850">
    <property type="entry name" value="Periplasmic binding protein-like II"/>
    <property type="match status" value="1"/>
</dbReference>